<protein>
    <submittedName>
        <fullName evidence="6">Outer membrane beta-barrel family protein</fullName>
    </submittedName>
</protein>
<dbReference type="RefSeq" id="WP_311332567.1">
    <property type="nucleotide sequence ID" value="NZ_JAVRHZ010000002.1"/>
</dbReference>
<dbReference type="Pfam" id="PF13715">
    <property type="entry name" value="CarbopepD_reg_2"/>
    <property type="match status" value="1"/>
</dbReference>
<sequence>MKRKCFLTLTFIVIVTVTFGQNFSVSGSIKDGKNPIYFATILLYEADNDTPLKGTSSNEDGSFIIDDVPANTYKLIISYVGFKNFEQTFTLSENKNLGVINLLETIVDLEETVVTAKNPTIEKTAGKLIFNVENTSLSTGSTFDLLKRTPGVLVIGNEIKVKLGNPTIYINNKRVYLSSSEVVSLLQNTDASIIKSVEVNTNPSAKYDAEAGTVLNIITSKAISVGYKGSVSGTYEQAVFAKYNATTSHFYKNNWLNFYGSYGISPRKEFKQDDNFIRFFNQNGTSTQSIWESDFTRTTRSQAHQINLAADITLNEKNELSLTANGLISPNKTFVNTVDATIFDAARQIDSTFSTLSDLENDTSNLSLSASHQATIGEKGANVITTANYITYDYDQIQNVATTYFLPDGMVSRNNSFFTNATQNTNIFSGQLDVTTPFGKGTLETGLKYSNIDTESGLDFFDTDMGANQFNNMLSDLFLYEEVIYAGYFNYAKDWEKLGVHLGLRGEYTDVTGDSRSQGVVNTQEYFELFPNVGVDYFINSNNILSISYARSITRPRYQSLNPFRYFINENNFNTGNPNLIPAITNRYQVSLAHKRKWFFDVYYEIIDDELNTLVFQDNENFTLRNSEANLIEGFQYSFDATFASYLNNWWYLTVATSSFYLENSFFAEESSQDIFSNDTFGFFSQMFSRLTLSKEKNITSDVTLFYLSDFFIGSSDYENQFNLSVSFRKSFWNNRASLTVGVDDVFNTNNVEVNSHYFNQDNSYFARPESRLFRLGFQYNFGNARLRDNNRNIDASEKDRLN</sequence>
<keyword evidence="3" id="KW-0998">Cell outer membrane</keyword>
<feature type="chain" id="PRO_5045213316" evidence="4">
    <location>
        <begin position="21"/>
        <end position="803"/>
    </location>
</feature>
<evidence type="ECO:0000256" key="2">
    <source>
        <dbReference type="ARBA" id="ARBA00023136"/>
    </source>
</evidence>
<keyword evidence="4" id="KW-0732">Signal</keyword>
<gene>
    <name evidence="6" type="ORF">RM538_06350</name>
</gene>
<keyword evidence="2" id="KW-0472">Membrane</keyword>
<dbReference type="Pfam" id="PF14905">
    <property type="entry name" value="OMP_b-brl_3"/>
    <property type="match status" value="1"/>
</dbReference>
<evidence type="ECO:0000313" key="7">
    <source>
        <dbReference type="Proteomes" id="UP001254488"/>
    </source>
</evidence>
<evidence type="ECO:0000256" key="1">
    <source>
        <dbReference type="ARBA" id="ARBA00004442"/>
    </source>
</evidence>
<dbReference type="PANTHER" id="PTHR40980:SF4">
    <property type="entry name" value="TONB-DEPENDENT RECEPTOR-LIKE BETA-BARREL DOMAIN-CONTAINING PROTEIN"/>
    <property type="match status" value="1"/>
</dbReference>
<dbReference type="InterPro" id="IPR036942">
    <property type="entry name" value="Beta-barrel_TonB_sf"/>
</dbReference>
<comment type="subcellular location">
    <subcellularLocation>
        <location evidence="1">Cell outer membrane</location>
    </subcellularLocation>
</comment>
<dbReference type="PANTHER" id="PTHR40980">
    <property type="entry name" value="PLUG DOMAIN-CONTAINING PROTEIN"/>
    <property type="match status" value="1"/>
</dbReference>
<organism evidence="6 7">
    <name type="scientific">Patiriisocius hiemis</name>
    <dbReference type="NCBI Taxonomy" id="3075604"/>
    <lineage>
        <taxon>Bacteria</taxon>
        <taxon>Pseudomonadati</taxon>
        <taxon>Bacteroidota</taxon>
        <taxon>Flavobacteriia</taxon>
        <taxon>Flavobacteriales</taxon>
        <taxon>Flavobacteriaceae</taxon>
        <taxon>Patiriisocius</taxon>
    </lineage>
</organism>
<dbReference type="SUPFAM" id="SSF56935">
    <property type="entry name" value="Porins"/>
    <property type="match status" value="1"/>
</dbReference>
<evidence type="ECO:0000256" key="3">
    <source>
        <dbReference type="ARBA" id="ARBA00023237"/>
    </source>
</evidence>
<dbReference type="Proteomes" id="UP001254488">
    <property type="component" value="Unassembled WGS sequence"/>
</dbReference>
<dbReference type="SUPFAM" id="SSF49464">
    <property type="entry name" value="Carboxypeptidase regulatory domain-like"/>
    <property type="match status" value="1"/>
</dbReference>
<dbReference type="InterPro" id="IPR041700">
    <property type="entry name" value="OMP_b-brl_3"/>
</dbReference>
<evidence type="ECO:0000256" key="4">
    <source>
        <dbReference type="SAM" id="SignalP"/>
    </source>
</evidence>
<dbReference type="Gene3D" id="2.60.40.1120">
    <property type="entry name" value="Carboxypeptidase-like, regulatory domain"/>
    <property type="match status" value="1"/>
</dbReference>
<keyword evidence="7" id="KW-1185">Reference proteome</keyword>
<feature type="signal peptide" evidence="4">
    <location>
        <begin position="1"/>
        <end position="20"/>
    </location>
</feature>
<proteinExistence type="predicted"/>
<comment type="caution">
    <text evidence="6">The sequence shown here is derived from an EMBL/GenBank/DDBJ whole genome shotgun (WGS) entry which is preliminary data.</text>
</comment>
<name>A0ABU2YCX4_9FLAO</name>
<evidence type="ECO:0000313" key="6">
    <source>
        <dbReference type="EMBL" id="MDT0555617.1"/>
    </source>
</evidence>
<evidence type="ECO:0000259" key="5">
    <source>
        <dbReference type="Pfam" id="PF14905"/>
    </source>
</evidence>
<dbReference type="EMBL" id="JAVRHZ010000002">
    <property type="protein sequence ID" value="MDT0555617.1"/>
    <property type="molecule type" value="Genomic_DNA"/>
</dbReference>
<reference evidence="6 7" key="1">
    <citation type="submission" date="2023-09" db="EMBL/GenBank/DDBJ databases">
        <authorList>
            <person name="Rey-Velasco X."/>
        </authorList>
    </citation>
    <scope>NUCLEOTIDE SEQUENCE [LARGE SCALE GENOMIC DNA]</scope>
    <source>
        <strain evidence="6 7">W242</strain>
    </source>
</reference>
<feature type="domain" description="Outer membrane protein beta-barrel" evidence="5">
    <location>
        <begin position="376"/>
        <end position="780"/>
    </location>
</feature>
<dbReference type="Gene3D" id="2.40.170.20">
    <property type="entry name" value="TonB-dependent receptor, beta-barrel domain"/>
    <property type="match status" value="1"/>
</dbReference>
<dbReference type="InterPro" id="IPR008969">
    <property type="entry name" value="CarboxyPept-like_regulatory"/>
</dbReference>
<accession>A0ABU2YCX4</accession>